<dbReference type="Proteomes" id="UP001324380">
    <property type="component" value="Chromosome"/>
</dbReference>
<name>A0ABZ0TGS3_9SPHI</name>
<dbReference type="EMBL" id="CP139558">
    <property type="protein sequence ID" value="WPU91612.1"/>
    <property type="molecule type" value="Genomic_DNA"/>
</dbReference>
<evidence type="ECO:0000313" key="2">
    <source>
        <dbReference type="Proteomes" id="UP001324380"/>
    </source>
</evidence>
<organism evidence="1 2">
    <name type="scientific">Mucilaginibacter sabulilitoris</name>
    <dbReference type="NCBI Taxonomy" id="1173583"/>
    <lineage>
        <taxon>Bacteria</taxon>
        <taxon>Pseudomonadati</taxon>
        <taxon>Bacteroidota</taxon>
        <taxon>Sphingobacteriia</taxon>
        <taxon>Sphingobacteriales</taxon>
        <taxon>Sphingobacteriaceae</taxon>
        <taxon>Mucilaginibacter</taxon>
    </lineage>
</organism>
<gene>
    <name evidence="1" type="ORF">SNE25_20045</name>
</gene>
<dbReference type="RefSeq" id="WP_321560778.1">
    <property type="nucleotide sequence ID" value="NZ_CP139558.1"/>
</dbReference>
<proteinExistence type="predicted"/>
<accession>A0ABZ0TGS3</accession>
<evidence type="ECO:0000313" key="1">
    <source>
        <dbReference type="EMBL" id="WPU91612.1"/>
    </source>
</evidence>
<keyword evidence="2" id="KW-1185">Reference proteome</keyword>
<protein>
    <submittedName>
        <fullName evidence="1">Uncharacterized protein</fullName>
    </submittedName>
</protein>
<reference evidence="1 2" key="1">
    <citation type="submission" date="2023-11" db="EMBL/GenBank/DDBJ databases">
        <title>Analysis of the Genomes of Mucilaginibacter gossypii cycad 4 and M. sabulilitoris SNA2: microbes with the potential for plant growth promotion.</title>
        <authorList>
            <person name="Hirsch A.M."/>
            <person name="Humm E."/>
            <person name="Rubbi M."/>
            <person name="Del Vecchio G."/>
            <person name="Ha S.M."/>
            <person name="Pellegrini M."/>
            <person name="Gunsalus R.P."/>
        </authorList>
    </citation>
    <scope>NUCLEOTIDE SEQUENCE [LARGE SCALE GENOMIC DNA]</scope>
    <source>
        <strain evidence="1 2">SNA2</strain>
    </source>
</reference>
<sequence length="93" mass="10749">MVWARWRSGKIPHHTRSGWIGADPPNFTNEYLEYPESEERHRNFSALAVGYIKVMYFAYGRTLVSAFTQWLYSAHIKNLDLGGITSIILNKDS</sequence>